<proteinExistence type="predicted"/>
<evidence type="ECO:0000256" key="4">
    <source>
        <dbReference type="SAM" id="Phobius"/>
    </source>
</evidence>
<accession>A0ABX2QA33</accession>
<dbReference type="PANTHER" id="PTHR30404:SF0">
    <property type="entry name" value="N-ACETYLMURAMOYL-L-ALANINE AMIDASE AMIC"/>
    <property type="match status" value="1"/>
</dbReference>
<dbReference type="PANTHER" id="PTHR30404">
    <property type="entry name" value="N-ACETYLMURAMOYL-L-ALANINE AMIDASE"/>
    <property type="match status" value="1"/>
</dbReference>
<evidence type="ECO:0000313" key="6">
    <source>
        <dbReference type="EMBL" id="NVP54591.1"/>
    </source>
</evidence>
<protein>
    <recommendedName>
        <fullName evidence="2">N-acetylmuramoyl-L-alanine amidase</fullName>
        <ecNumber evidence="2">3.5.1.28</ecNumber>
    </recommendedName>
</protein>
<evidence type="ECO:0000313" key="7">
    <source>
        <dbReference type="Proteomes" id="UP000659172"/>
    </source>
</evidence>
<keyword evidence="4" id="KW-0812">Transmembrane</keyword>
<evidence type="ECO:0000256" key="3">
    <source>
        <dbReference type="ARBA" id="ARBA00022801"/>
    </source>
</evidence>
<keyword evidence="3" id="KW-0378">Hydrolase</keyword>
<dbReference type="EC" id="3.5.1.28" evidence="2"/>
<feature type="domain" description="MurNAc-LAA" evidence="5">
    <location>
        <begin position="306"/>
        <end position="460"/>
    </location>
</feature>
<dbReference type="SUPFAM" id="SSF53187">
    <property type="entry name" value="Zn-dependent exopeptidases"/>
    <property type="match status" value="1"/>
</dbReference>
<comment type="caution">
    <text evidence="6">The sequence shown here is derived from an EMBL/GenBank/DDBJ whole genome shotgun (WGS) entry which is preliminary data.</text>
</comment>
<dbReference type="InterPro" id="IPR050695">
    <property type="entry name" value="N-acetylmuramoyl_amidase_3"/>
</dbReference>
<dbReference type="InterPro" id="IPR002508">
    <property type="entry name" value="MurNAc-LAA_cat"/>
</dbReference>
<keyword evidence="4" id="KW-0472">Membrane</keyword>
<dbReference type="Proteomes" id="UP000659172">
    <property type="component" value="Unassembled WGS sequence"/>
</dbReference>
<evidence type="ECO:0000259" key="5">
    <source>
        <dbReference type="SMART" id="SM00646"/>
    </source>
</evidence>
<dbReference type="EMBL" id="JABXYK010000002">
    <property type="protein sequence ID" value="NVP54591.1"/>
    <property type="molecule type" value="Genomic_DNA"/>
</dbReference>
<dbReference type="Pfam" id="PF11741">
    <property type="entry name" value="AMIN"/>
    <property type="match status" value="1"/>
</dbReference>
<dbReference type="InterPro" id="IPR021731">
    <property type="entry name" value="AMIN_dom"/>
</dbReference>
<organism evidence="6 7">
    <name type="scientific">Mycoplana rhizolycopersici</name>
    <dbReference type="NCBI Taxonomy" id="2746702"/>
    <lineage>
        <taxon>Bacteria</taxon>
        <taxon>Pseudomonadati</taxon>
        <taxon>Pseudomonadota</taxon>
        <taxon>Alphaproteobacteria</taxon>
        <taxon>Hyphomicrobiales</taxon>
        <taxon>Rhizobiaceae</taxon>
        <taxon>Mycoplana</taxon>
    </lineage>
</organism>
<sequence length="471" mass="50153">MRRQGCPTICSLRASGAAEGIAVGSEPQPGRYWSGRSELKVVVAQRRDAGNRAARLLCRLAGAAVLALAAFPSFAGGIAAAGAEVTTGSIPAENPALLAYSGRMAGDDARTRLIIDFDKRPDISVHYVANPYRILIDLPETVFALKKDEFVARGLFKDVRFGAMAEGRSRIVLTADRPASVTSTEIREEEGGKSFRLVVDTGIVTKEAFVELVNGQKWKEATASVAFADGAVVPGEVVEPGNFVIAVDAGHGGIDNGALGAETGTHEKAVTLAFAKEIAAALNKLPSTEAFLTRDKDEFLSLSQRVQLARSRNANLLISIHADTLRQKDIRGATVYTISDKASDSLAANLAARENLSDEIAGMPLEGEPPEVADILIDLTRRETQGFSIGLAKQVVGAFEGEVRLINNPHRYAGFRVLKAPDVPSVLLELGFLSNKEDEQLLIDPAWQKKVAGLIAEAVGRYRATVVANGG</sequence>
<feature type="transmembrane region" description="Helical" evidence="4">
    <location>
        <begin position="56"/>
        <end position="81"/>
    </location>
</feature>
<dbReference type="Pfam" id="PF01520">
    <property type="entry name" value="Amidase_3"/>
    <property type="match status" value="1"/>
</dbReference>
<dbReference type="SMART" id="SM00646">
    <property type="entry name" value="Ami_3"/>
    <property type="match status" value="1"/>
</dbReference>
<evidence type="ECO:0000256" key="2">
    <source>
        <dbReference type="ARBA" id="ARBA00011901"/>
    </source>
</evidence>
<dbReference type="CDD" id="cd02696">
    <property type="entry name" value="MurNAc-LAA"/>
    <property type="match status" value="1"/>
</dbReference>
<keyword evidence="7" id="KW-1185">Reference proteome</keyword>
<keyword evidence="4" id="KW-1133">Transmembrane helix</keyword>
<dbReference type="Gene3D" id="2.60.40.3500">
    <property type="match status" value="1"/>
</dbReference>
<name>A0ABX2QA33_9HYPH</name>
<comment type="catalytic activity">
    <reaction evidence="1">
        <text>Hydrolyzes the link between N-acetylmuramoyl residues and L-amino acid residues in certain cell-wall glycopeptides.</text>
        <dbReference type="EC" id="3.5.1.28"/>
    </reaction>
</comment>
<evidence type="ECO:0000256" key="1">
    <source>
        <dbReference type="ARBA" id="ARBA00001561"/>
    </source>
</evidence>
<gene>
    <name evidence="6" type="ORF">HV823_04895</name>
</gene>
<dbReference type="Gene3D" id="3.40.630.40">
    <property type="entry name" value="Zn-dependent exopeptidases"/>
    <property type="match status" value="1"/>
</dbReference>
<reference evidence="6 7" key="1">
    <citation type="submission" date="2020-06" db="EMBL/GenBank/DDBJ databases">
        <title>Rhizobium sp.nov. isolated from the tomato plant.</title>
        <authorList>
            <person name="Thin K.K."/>
            <person name="Zhang X."/>
            <person name="He S."/>
        </authorList>
    </citation>
    <scope>NUCLEOTIDE SEQUENCE [LARGE SCALE GENOMIC DNA]</scope>
    <source>
        <strain evidence="6 7">DBTS2</strain>
    </source>
</reference>